<protein>
    <submittedName>
        <fullName evidence="1">Uncharacterized protein</fullName>
    </submittedName>
</protein>
<dbReference type="Gene3D" id="2.40.100.10">
    <property type="entry name" value="Cyclophilin-like"/>
    <property type="match status" value="1"/>
</dbReference>
<sequence>QAKPGDKIRFKQVDIEEAHRILKMEEEKIESIKMSLMR</sequence>
<organism evidence="1">
    <name type="scientific">marine sediment metagenome</name>
    <dbReference type="NCBI Taxonomy" id="412755"/>
    <lineage>
        <taxon>unclassified sequences</taxon>
        <taxon>metagenomes</taxon>
        <taxon>ecological metagenomes</taxon>
    </lineage>
</organism>
<proteinExistence type="predicted"/>
<comment type="caution">
    <text evidence="1">The sequence shown here is derived from an EMBL/GenBank/DDBJ whole genome shotgun (WGS) entry which is preliminary data.</text>
</comment>
<evidence type="ECO:0000313" key="1">
    <source>
        <dbReference type="EMBL" id="GAH52362.1"/>
    </source>
</evidence>
<accession>X1G540</accession>
<dbReference type="EMBL" id="BARU01015489">
    <property type="protein sequence ID" value="GAH52362.1"/>
    <property type="molecule type" value="Genomic_DNA"/>
</dbReference>
<dbReference type="InterPro" id="IPR029000">
    <property type="entry name" value="Cyclophilin-like_dom_sf"/>
</dbReference>
<name>X1G540_9ZZZZ</name>
<dbReference type="AlphaFoldDB" id="X1G540"/>
<feature type="non-terminal residue" evidence="1">
    <location>
        <position position="1"/>
    </location>
</feature>
<reference evidence="1" key="1">
    <citation type="journal article" date="2014" name="Front. Microbiol.">
        <title>High frequency of phylogenetically diverse reductive dehalogenase-homologous genes in deep subseafloor sedimentary metagenomes.</title>
        <authorList>
            <person name="Kawai M."/>
            <person name="Futagami T."/>
            <person name="Toyoda A."/>
            <person name="Takaki Y."/>
            <person name="Nishi S."/>
            <person name="Hori S."/>
            <person name="Arai W."/>
            <person name="Tsubouchi T."/>
            <person name="Morono Y."/>
            <person name="Uchiyama I."/>
            <person name="Ito T."/>
            <person name="Fujiyama A."/>
            <person name="Inagaki F."/>
            <person name="Takami H."/>
        </authorList>
    </citation>
    <scope>NUCLEOTIDE SEQUENCE</scope>
    <source>
        <strain evidence="1">Expedition CK06-06</strain>
    </source>
</reference>
<gene>
    <name evidence="1" type="ORF">S03H2_26590</name>
</gene>